<gene>
    <name evidence="2" type="ORF">SAMN05421756_101335</name>
</gene>
<feature type="compositionally biased region" description="Low complexity" evidence="1">
    <location>
        <begin position="18"/>
        <end position="29"/>
    </location>
</feature>
<dbReference type="Proteomes" id="UP000198504">
    <property type="component" value="Unassembled WGS sequence"/>
</dbReference>
<accession>A0A1H8ZR49</accession>
<dbReference type="AlphaFoldDB" id="A0A1H8ZR49"/>
<evidence type="ECO:0000313" key="2">
    <source>
        <dbReference type="EMBL" id="SEP66966.1"/>
    </source>
</evidence>
<proteinExistence type="predicted"/>
<keyword evidence="3" id="KW-1185">Reference proteome</keyword>
<sequence>MPDVTCPSCGHHLTPDEPSSTASANPSSAGHPDPSVVRWFRSDPSWLGELSTDEVYGGYLRATTGRPVSRARFVADLAHLGVEKVLDDDTPVLVRA</sequence>
<dbReference type="RefSeq" id="WP_091177382.1">
    <property type="nucleotide sequence ID" value="NZ_FOFA01000001.1"/>
</dbReference>
<name>A0A1H8ZR49_9ACTN</name>
<feature type="region of interest" description="Disordered" evidence="1">
    <location>
        <begin position="1"/>
        <end position="36"/>
    </location>
</feature>
<dbReference type="STRING" id="1036181.SAMN05421756_101335"/>
<organism evidence="2 3">
    <name type="scientific">Microlunatus flavus</name>
    <dbReference type="NCBI Taxonomy" id="1036181"/>
    <lineage>
        <taxon>Bacteria</taxon>
        <taxon>Bacillati</taxon>
        <taxon>Actinomycetota</taxon>
        <taxon>Actinomycetes</taxon>
        <taxon>Propionibacteriales</taxon>
        <taxon>Propionibacteriaceae</taxon>
        <taxon>Microlunatus</taxon>
    </lineage>
</organism>
<reference evidence="3" key="1">
    <citation type="submission" date="2016-10" db="EMBL/GenBank/DDBJ databases">
        <authorList>
            <person name="Varghese N."/>
            <person name="Submissions S."/>
        </authorList>
    </citation>
    <scope>NUCLEOTIDE SEQUENCE [LARGE SCALE GENOMIC DNA]</scope>
    <source>
        <strain evidence="3">CGMCC 4.6856</strain>
    </source>
</reference>
<protein>
    <submittedName>
        <fullName evidence="2">Uncharacterized protein</fullName>
    </submittedName>
</protein>
<evidence type="ECO:0000256" key="1">
    <source>
        <dbReference type="SAM" id="MobiDB-lite"/>
    </source>
</evidence>
<dbReference type="OrthoDB" id="3837906at2"/>
<evidence type="ECO:0000313" key="3">
    <source>
        <dbReference type="Proteomes" id="UP000198504"/>
    </source>
</evidence>
<dbReference type="EMBL" id="FOFA01000001">
    <property type="protein sequence ID" value="SEP66966.1"/>
    <property type="molecule type" value="Genomic_DNA"/>
</dbReference>